<evidence type="ECO:0000313" key="3">
    <source>
        <dbReference type="Proteomes" id="UP001219934"/>
    </source>
</evidence>
<evidence type="ECO:0000313" key="2">
    <source>
        <dbReference type="EMBL" id="KAJ4928359.1"/>
    </source>
</evidence>
<keyword evidence="3" id="KW-1185">Reference proteome</keyword>
<dbReference type="EMBL" id="JAPTMU010000018">
    <property type="protein sequence ID" value="KAJ4928359.1"/>
    <property type="molecule type" value="Genomic_DNA"/>
</dbReference>
<feature type="non-terminal residue" evidence="2">
    <location>
        <position position="95"/>
    </location>
</feature>
<gene>
    <name evidence="2" type="ORF">JOQ06_016151</name>
</gene>
<organism evidence="2 3">
    <name type="scientific">Pogonophryne albipinna</name>
    <dbReference type="NCBI Taxonomy" id="1090488"/>
    <lineage>
        <taxon>Eukaryota</taxon>
        <taxon>Metazoa</taxon>
        <taxon>Chordata</taxon>
        <taxon>Craniata</taxon>
        <taxon>Vertebrata</taxon>
        <taxon>Euteleostomi</taxon>
        <taxon>Actinopterygii</taxon>
        <taxon>Neopterygii</taxon>
        <taxon>Teleostei</taxon>
        <taxon>Neoteleostei</taxon>
        <taxon>Acanthomorphata</taxon>
        <taxon>Eupercaria</taxon>
        <taxon>Perciformes</taxon>
        <taxon>Notothenioidei</taxon>
        <taxon>Pogonophryne</taxon>
    </lineage>
</organism>
<evidence type="ECO:0000256" key="1">
    <source>
        <dbReference type="SAM" id="MobiDB-lite"/>
    </source>
</evidence>
<accession>A0AAD6AP74</accession>
<dbReference type="AlphaFoldDB" id="A0AAD6AP74"/>
<proteinExistence type="predicted"/>
<sequence length="95" mass="10418">WCDTDEPLVVVVMNNSVPPTVQSVSMEDRQRAPSREEGSVLVQPSLEATQDMCGAILVVYVCPNIEPNENMALVARQSFAMEIPRPGMPNPSHPI</sequence>
<feature type="region of interest" description="Disordered" evidence="1">
    <location>
        <begin position="21"/>
        <end position="43"/>
    </location>
</feature>
<comment type="caution">
    <text evidence="2">The sequence shown here is derived from an EMBL/GenBank/DDBJ whole genome shotgun (WGS) entry which is preliminary data.</text>
</comment>
<dbReference type="Proteomes" id="UP001219934">
    <property type="component" value="Unassembled WGS sequence"/>
</dbReference>
<name>A0AAD6AP74_9TELE</name>
<reference evidence="2" key="1">
    <citation type="submission" date="2022-11" db="EMBL/GenBank/DDBJ databases">
        <title>Chromosome-level genome of Pogonophryne albipinna.</title>
        <authorList>
            <person name="Jo E."/>
        </authorList>
    </citation>
    <scope>NUCLEOTIDE SEQUENCE</scope>
    <source>
        <strain evidence="2">SGF0006</strain>
        <tissue evidence="2">Muscle</tissue>
    </source>
</reference>
<feature type="compositionally biased region" description="Basic and acidic residues" evidence="1">
    <location>
        <begin position="26"/>
        <end position="38"/>
    </location>
</feature>
<protein>
    <submittedName>
        <fullName evidence="2">Uncharacterized protein</fullName>
    </submittedName>
</protein>